<comment type="caution">
    <text evidence="2">The sequence shown here is derived from an EMBL/GenBank/DDBJ whole genome shotgun (WGS) entry which is preliminary data.</text>
</comment>
<sequence length="302" mass="33603">MPPLSTSVSSNKLQVMRALGERVFDTHPHRLEMLESELDAFLREEERYSAFNKPRNHHAARKSRKKPNARSYTPASPTHFDATFTCECSCSGEYRQHARHETISPQKKRITGGGNASSKVKCPAKIVIRVQAPIVLTGATTSGTSGSSDSPSTSSMPMGSGREEVLANDNPSQLNGPPREDSLVDIIYYWRHEGHSVGTIESMASQRNNSEVRRWIEDQVLARRSVKEIMASIRLDMDELSTIVAQASINAASSTAQINASIRVRYHDVANAVRRLKNTYARLDPDALQSLRLWSQRLSSEV</sequence>
<dbReference type="Proteomes" id="UP000078113">
    <property type="component" value="Unassembled WGS sequence"/>
</dbReference>
<proteinExistence type="predicted"/>
<feature type="compositionally biased region" description="Basic residues" evidence="1">
    <location>
        <begin position="54"/>
        <end position="68"/>
    </location>
</feature>
<dbReference type="EMBL" id="LWDG02000709">
    <property type="protein sequence ID" value="KAE8263022.1"/>
    <property type="molecule type" value="Genomic_DNA"/>
</dbReference>
<evidence type="ECO:0000256" key="1">
    <source>
        <dbReference type="SAM" id="MobiDB-lite"/>
    </source>
</evidence>
<dbReference type="AlphaFoldDB" id="A0A8X7N225"/>
<feature type="compositionally biased region" description="Low complexity" evidence="1">
    <location>
        <begin position="138"/>
        <end position="160"/>
    </location>
</feature>
<feature type="region of interest" description="Disordered" evidence="1">
    <location>
        <begin position="52"/>
        <end position="76"/>
    </location>
</feature>
<accession>A0A8X7N225</accession>
<protein>
    <submittedName>
        <fullName evidence="2">Uncharacterized protein</fullName>
    </submittedName>
</protein>
<evidence type="ECO:0000313" key="2">
    <source>
        <dbReference type="EMBL" id="KAE8263022.1"/>
    </source>
</evidence>
<name>A0A8X7N225_9BASI</name>
<gene>
    <name evidence="2" type="ORF">A4X09_0g7336</name>
</gene>
<organism evidence="2 3">
    <name type="scientific">Tilletia walkeri</name>
    <dbReference type="NCBI Taxonomy" id="117179"/>
    <lineage>
        <taxon>Eukaryota</taxon>
        <taxon>Fungi</taxon>
        <taxon>Dikarya</taxon>
        <taxon>Basidiomycota</taxon>
        <taxon>Ustilaginomycotina</taxon>
        <taxon>Exobasidiomycetes</taxon>
        <taxon>Tilletiales</taxon>
        <taxon>Tilletiaceae</taxon>
        <taxon>Tilletia</taxon>
    </lineage>
</organism>
<keyword evidence="3" id="KW-1185">Reference proteome</keyword>
<reference evidence="2" key="1">
    <citation type="submission" date="2016-04" db="EMBL/GenBank/DDBJ databases">
        <authorList>
            <person name="Nguyen H.D."/>
            <person name="Samba Siva P."/>
            <person name="Cullis J."/>
            <person name="Levesque C.A."/>
            <person name="Hambleton S."/>
        </authorList>
    </citation>
    <scope>NUCLEOTIDE SEQUENCE</scope>
    <source>
        <strain evidence="2">DAOMC 236422</strain>
    </source>
</reference>
<reference evidence="2" key="2">
    <citation type="journal article" date="2019" name="IMA Fungus">
        <title>Genome sequencing and comparison of five Tilletia species to identify candidate genes for the detection of regulated species infecting wheat.</title>
        <authorList>
            <person name="Nguyen H.D.T."/>
            <person name="Sultana T."/>
            <person name="Kesanakurti P."/>
            <person name="Hambleton S."/>
        </authorList>
    </citation>
    <scope>NUCLEOTIDE SEQUENCE</scope>
    <source>
        <strain evidence="2">DAOMC 236422</strain>
    </source>
</reference>
<feature type="region of interest" description="Disordered" evidence="1">
    <location>
        <begin position="138"/>
        <end position="178"/>
    </location>
</feature>
<evidence type="ECO:0000313" key="3">
    <source>
        <dbReference type="Proteomes" id="UP000078113"/>
    </source>
</evidence>